<keyword evidence="3" id="KW-1185">Reference proteome</keyword>
<accession>A0A6P5FUM0</accession>
<evidence type="ECO:0000256" key="1">
    <source>
        <dbReference type="SAM" id="MobiDB-lite"/>
    </source>
</evidence>
<dbReference type="InterPro" id="IPR045501">
    <property type="entry name" value="DUF6490"/>
</dbReference>
<keyword evidence="2" id="KW-0472">Membrane</keyword>
<feature type="transmembrane region" description="Helical" evidence="2">
    <location>
        <begin position="78"/>
        <end position="95"/>
    </location>
</feature>
<dbReference type="AlphaFoldDB" id="A0A6P5FUM0"/>
<evidence type="ECO:0000313" key="4">
    <source>
        <dbReference type="RefSeq" id="XP_020096785.1"/>
    </source>
</evidence>
<proteinExistence type="predicted"/>
<feature type="compositionally biased region" description="Low complexity" evidence="1">
    <location>
        <begin position="182"/>
        <end position="191"/>
    </location>
</feature>
<dbReference type="Proteomes" id="UP000515123">
    <property type="component" value="Linkage group 10"/>
</dbReference>
<feature type="region of interest" description="Disordered" evidence="1">
    <location>
        <begin position="180"/>
        <end position="210"/>
    </location>
</feature>
<feature type="transmembrane region" description="Helical" evidence="2">
    <location>
        <begin position="51"/>
        <end position="72"/>
    </location>
</feature>
<feature type="compositionally biased region" description="Basic and acidic residues" evidence="1">
    <location>
        <begin position="192"/>
        <end position="210"/>
    </location>
</feature>
<dbReference type="Pfam" id="PF20100">
    <property type="entry name" value="DUF6490"/>
    <property type="match status" value="1"/>
</dbReference>
<evidence type="ECO:0000256" key="2">
    <source>
        <dbReference type="SAM" id="Phobius"/>
    </source>
</evidence>
<dbReference type="Gramene" id="Aco009879.1.mrna1">
    <property type="protein sequence ID" value="Aco009879.1.mrna1.cds1"/>
    <property type="gene ID" value="Aco009879.1.path1"/>
</dbReference>
<dbReference type="OrthoDB" id="667717at2759"/>
<name>A0A6P5FUM0_ANACO</name>
<reference evidence="4" key="2">
    <citation type="submission" date="2025-08" db="UniProtKB">
        <authorList>
            <consortium name="RefSeq"/>
        </authorList>
    </citation>
    <scope>IDENTIFICATION</scope>
    <source>
        <tissue evidence="4">Leaf</tissue>
    </source>
</reference>
<keyword evidence="2" id="KW-0812">Transmembrane</keyword>
<keyword evidence="2" id="KW-1133">Transmembrane helix</keyword>
<reference evidence="3" key="1">
    <citation type="journal article" date="2015" name="Nat. Genet.">
        <title>The pineapple genome and the evolution of CAM photosynthesis.</title>
        <authorList>
            <person name="Ming R."/>
            <person name="VanBuren R."/>
            <person name="Wai C.M."/>
            <person name="Tang H."/>
            <person name="Schatz M.C."/>
            <person name="Bowers J.E."/>
            <person name="Lyons E."/>
            <person name="Wang M.L."/>
            <person name="Chen J."/>
            <person name="Biggers E."/>
            <person name="Zhang J."/>
            <person name="Huang L."/>
            <person name="Zhang L."/>
            <person name="Miao W."/>
            <person name="Zhang J."/>
            <person name="Ye Z."/>
            <person name="Miao C."/>
            <person name="Lin Z."/>
            <person name="Wang H."/>
            <person name="Zhou H."/>
            <person name="Yim W.C."/>
            <person name="Priest H.D."/>
            <person name="Zheng C."/>
            <person name="Woodhouse M."/>
            <person name="Edger P.P."/>
            <person name="Guyot R."/>
            <person name="Guo H.B."/>
            <person name="Guo H."/>
            <person name="Zheng G."/>
            <person name="Singh R."/>
            <person name="Sharma A."/>
            <person name="Min X."/>
            <person name="Zheng Y."/>
            <person name="Lee H."/>
            <person name="Gurtowski J."/>
            <person name="Sedlazeck F.J."/>
            <person name="Harkess A."/>
            <person name="McKain M.R."/>
            <person name="Liao Z."/>
            <person name="Fang J."/>
            <person name="Liu J."/>
            <person name="Zhang X."/>
            <person name="Zhang Q."/>
            <person name="Hu W."/>
            <person name="Qin Y."/>
            <person name="Wang K."/>
            <person name="Chen L.Y."/>
            <person name="Shirley N."/>
            <person name="Lin Y.R."/>
            <person name="Liu L.Y."/>
            <person name="Hernandez A.G."/>
            <person name="Wright C.L."/>
            <person name="Bulone V."/>
            <person name="Tuskan G.A."/>
            <person name="Heath K."/>
            <person name="Zee F."/>
            <person name="Moore P.H."/>
            <person name="Sunkar R."/>
            <person name="Leebens-Mack J.H."/>
            <person name="Mockler T."/>
            <person name="Bennetzen J.L."/>
            <person name="Freeling M."/>
            <person name="Sankoff D."/>
            <person name="Paterson A.H."/>
            <person name="Zhu X."/>
            <person name="Yang X."/>
            <person name="Smith J.A."/>
            <person name="Cushman J.C."/>
            <person name="Paull R.E."/>
            <person name="Yu Q."/>
        </authorList>
    </citation>
    <scope>NUCLEOTIDE SEQUENCE [LARGE SCALE GENOMIC DNA]</scope>
    <source>
        <strain evidence="3">cv. F153</strain>
    </source>
</reference>
<dbReference type="PANTHER" id="PTHR46610">
    <property type="entry name" value="OS05G0181300 PROTEIN"/>
    <property type="match status" value="1"/>
</dbReference>
<dbReference type="RefSeq" id="XP_020096785.1">
    <property type="nucleotide sequence ID" value="XM_020241196.1"/>
</dbReference>
<feature type="transmembrane region" description="Helical" evidence="2">
    <location>
        <begin position="115"/>
        <end position="134"/>
    </location>
</feature>
<dbReference type="GeneID" id="109715951"/>
<feature type="transmembrane region" description="Helical" evidence="2">
    <location>
        <begin position="140"/>
        <end position="162"/>
    </location>
</feature>
<sequence length="210" mass="23420">MPIFLIAVDESIPPPKPEQTLQPSPQSTVGVNVDNFSDAIPSPPSDKFYRFLPASSVVLLAFMFVMSAYNARGQPRDMSFVFLCYTILLFLFYCLRKYERLGSDAPPRLRRSLKAVILLLATGLNVAFACRASELVPWPFAAVIWASAAFVALIGYFSLFVWSNRVVGVDDGALPYSKLDGNSNSNKNNNNSKEEEKHFFHNELSPEEKA</sequence>
<gene>
    <name evidence="4" type="primary">LOC109715951</name>
</gene>
<dbReference type="PANTHER" id="PTHR46610:SF20">
    <property type="entry name" value="OS05G0181300 PROTEIN"/>
    <property type="match status" value="1"/>
</dbReference>
<protein>
    <submittedName>
        <fullName evidence="4">Uncharacterized protein LOC109715951</fullName>
    </submittedName>
</protein>
<organism evidence="3 4">
    <name type="scientific">Ananas comosus</name>
    <name type="common">Pineapple</name>
    <name type="synonym">Ananas ananas</name>
    <dbReference type="NCBI Taxonomy" id="4615"/>
    <lineage>
        <taxon>Eukaryota</taxon>
        <taxon>Viridiplantae</taxon>
        <taxon>Streptophyta</taxon>
        <taxon>Embryophyta</taxon>
        <taxon>Tracheophyta</taxon>
        <taxon>Spermatophyta</taxon>
        <taxon>Magnoliopsida</taxon>
        <taxon>Liliopsida</taxon>
        <taxon>Poales</taxon>
        <taxon>Bromeliaceae</taxon>
        <taxon>Bromelioideae</taxon>
        <taxon>Ananas</taxon>
    </lineage>
</organism>
<evidence type="ECO:0000313" key="3">
    <source>
        <dbReference type="Proteomes" id="UP000515123"/>
    </source>
</evidence>